<feature type="domain" description="ABC transmembrane type-1" evidence="7">
    <location>
        <begin position="410"/>
        <end position="624"/>
    </location>
</feature>
<comment type="subcellular location">
    <subcellularLocation>
        <location evidence="1">Membrane</location>
        <topology evidence="1">Multi-pass membrane protein</topology>
    </subcellularLocation>
</comment>
<feature type="transmembrane region" description="Helical" evidence="6">
    <location>
        <begin position="410"/>
        <end position="434"/>
    </location>
</feature>
<protein>
    <recommendedName>
        <fullName evidence="7">ABC transmembrane type-1 domain-containing protein</fullName>
    </recommendedName>
</protein>
<dbReference type="PANTHER" id="PTHR43839">
    <property type="entry name" value="OPPC IN A BINDING PROTEIN-DEPENDENT TRANSPORT SYSTEM"/>
    <property type="match status" value="1"/>
</dbReference>
<accession>A0A410M9R2</accession>
<keyword evidence="2" id="KW-0813">Transport</keyword>
<feature type="transmembrane region" description="Helical" evidence="6">
    <location>
        <begin position="256"/>
        <end position="276"/>
    </location>
</feature>
<keyword evidence="5 6" id="KW-0472">Membrane</keyword>
<dbReference type="PANTHER" id="PTHR43839:SF3">
    <property type="entry name" value="OLIGOPEPTIDE ABC TRANSPORTER, PERMEASE PROTEIN"/>
    <property type="match status" value="1"/>
</dbReference>
<feature type="transmembrane region" description="Helical" evidence="6">
    <location>
        <begin position="7"/>
        <end position="27"/>
    </location>
</feature>
<feature type="transmembrane region" description="Helical" evidence="6">
    <location>
        <begin position="481"/>
        <end position="504"/>
    </location>
</feature>
<evidence type="ECO:0000256" key="4">
    <source>
        <dbReference type="ARBA" id="ARBA00022989"/>
    </source>
</evidence>
<evidence type="ECO:0000256" key="2">
    <source>
        <dbReference type="ARBA" id="ARBA00022448"/>
    </source>
</evidence>
<dbReference type="InterPro" id="IPR000515">
    <property type="entry name" value="MetI-like"/>
</dbReference>
<dbReference type="RefSeq" id="WP_128523189.1">
    <property type="nucleotide sequence ID" value="NZ_CANLVY010000003.1"/>
</dbReference>
<evidence type="ECO:0000313" key="8">
    <source>
        <dbReference type="EMBL" id="QAS51427.1"/>
    </source>
</evidence>
<dbReference type="SUPFAM" id="SSF161098">
    <property type="entry name" value="MetI-like"/>
    <property type="match status" value="2"/>
</dbReference>
<evidence type="ECO:0000313" key="9">
    <source>
        <dbReference type="Proteomes" id="UP000287756"/>
    </source>
</evidence>
<evidence type="ECO:0000259" key="7">
    <source>
        <dbReference type="PROSITE" id="PS50928"/>
    </source>
</evidence>
<feature type="transmembrane region" description="Helical" evidence="6">
    <location>
        <begin position="123"/>
        <end position="141"/>
    </location>
</feature>
<proteinExistence type="predicted"/>
<feature type="transmembrane region" description="Helical" evidence="6">
    <location>
        <begin position="161"/>
        <end position="183"/>
    </location>
</feature>
<feature type="transmembrane region" description="Helical" evidence="6">
    <location>
        <begin position="335"/>
        <end position="356"/>
    </location>
</feature>
<keyword evidence="3 6" id="KW-0812">Transmembrane</keyword>
<sequence length="673" mass="76671">MGLFKMIFKYLIGVVGIILISCSPVLFNNDFRLNVSSYFQSVSIVIQKLVTPSEWIFHHRLNYQYVEKPLLSYIMDNYLYSMTILFSALIIALFAGLILALSTFGLPRILNRTIHAGLNSLEALPDILFIFSLQMFVVWFYNSFDILLFRFAYLGEEKLYLSPVLSLCILPAVLFFRTFLLLLEEEWGKDYVILARSKGFGRSYILLCHCLRNIKVNLIIQSKPILWFTLSSLLVVEYLHNIYGIVRLIFFDTRPFIITVALILIFTPFYFLYFLLDLILKNDLREINEKARITMMKNAKVFDIDRWSLLKLSRKCFSFSLRAGREGLYLLKNPNFIAGVGYILGMLIISSIYSFINGGSSVESIGIFKGENGNYHAPPHSPGDGELIFGSNLNGYPIVTMLVVGAKYTILATLLIAMVRVVLGYLLTIPYVFWLGERSKKVISELADGMQFLPLTLVAYLLLVDVVIFEEEKRILAESLLVPNVILEVVILTVFAVPVLLNTLGKESDAMLNREYVQAAMLLGASRSRIFLTHMTSHLLPKMILLLGQQMIQVLQVLLHLGVLSIFLGGTIRGNREGASQSLLFEWTSLFETMRVGIMTERYWLILPVLSLYILLILSIQAIIKSLIDSQQQKIGVFTSRKIKRFNRPIQGDQANTCEDEELFTFTSPKHLS</sequence>
<evidence type="ECO:0000256" key="3">
    <source>
        <dbReference type="ARBA" id="ARBA00022692"/>
    </source>
</evidence>
<feature type="transmembrane region" description="Helical" evidence="6">
    <location>
        <begin position="552"/>
        <end position="572"/>
    </location>
</feature>
<evidence type="ECO:0000256" key="1">
    <source>
        <dbReference type="ARBA" id="ARBA00004141"/>
    </source>
</evidence>
<evidence type="ECO:0000256" key="6">
    <source>
        <dbReference type="SAM" id="Phobius"/>
    </source>
</evidence>
<dbReference type="CDD" id="cd06261">
    <property type="entry name" value="TM_PBP2"/>
    <property type="match status" value="1"/>
</dbReference>
<organism evidence="8 9">
    <name type="scientific">Halobacillus litoralis</name>
    <dbReference type="NCBI Taxonomy" id="45668"/>
    <lineage>
        <taxon>Bacteria</taxon>
        <taxon>Bacillati</taxon>
        <taxon>Bacillota</taxon>
        <taxon>Bacilli</taxon>
        <taxon>Bacillales</taxon>
        <taxon>Bacillaceae</taxon>
        <taxon>Halobacillus</taxon>
    </lineage>
</organism>
<dbReference type="EMBL" id="CP026118">
    <property type="protein sequence ID" value="QAS51427.1"/>
    <property type="molecule type" value="Genomic_DNA"/>
</dbReference>
<name>A0A410M9R2_9BACI</name>
<dbReference type="Proteomes" id="UP000287756">
    <property type="component" value="Chromosome"/>
</dbReference>
<dbReference type="AlphaFoldDB" id="A0A410M9R2"/>
<evidence type="ECO:0000256" key="5">
    <source>
        <dbReference type="ARBA" id="ARBA00023136"/>
    </source>
</evidence>
<dbReference type="KEGG" id="hli:HLI_03925"/>
<keyword evidence="4 6" id="KW-1133">Transmembrane helix</keyword>
<dbReference type="GO" id="GO:0016020">
    <property type="term" value="C:membrane"/>
    <property type="evidence" value="ECO:0007669"/>
    <property type="project" value="UniProtKB-SubCell"/>
</dbReference>
<reference evidence="8 9" key="1">
    <citation type="submission" date="2018-01" db="EMBL/GenBank/DDBJ databases">
        <title>The whole genome sequencing and assembly of Halobacillus litoralis ERB031 strain.</title>
        <authorList>
            <person name="Lee S.-J."/>
            <person name="Park M.-K."/>
            <person name="Kim J.-Y."/>
            <person name="Lee Y.-J."/>
            <person name="Yi H."/>
            <person name="Bahn Y.-S."/>
            <person name="Kim J.F."/>
            <person name="Lee D.-W."/>
        </authorList>
    </citation>
    <scope>NUCLEOTIDE SEQUENCE [LARGE SCALE GENOMIC DNA]</scope>
    <source>
        <strain evidence="8 9">ERB 031</strain>
    </source>
</reference>
<dbReference type="OrthoDB" id="2958608at2"/>
<dbReference type="Gene3D" id="1.10.3720.10">
    <property type="entry name" value="MetI-like"/>
    <property type="match status" value="1"/>
</dbReference>
<feature type="transmembrane region" description="Helical" evidence="6">
    <location>
        <begin position="225"/>
        <end position="250"/>
    </location>
</feature>
<feature type="transmembrane region" description="Helical" evidence="6">
    <location>
        <begin position="78"/>
        <end position="102"/>
    </location>
</feature>
<gene>
    <name evidence="8" type="ORF">HLI_03925</name>
</gene>
<feature type="transmembrane region" description="Helical" evidence="6">
    <location>
        <begin position="446"/>
        <end position="469"/>
    </location>
</feature>
<feature type="transmembrane region" description="Helical" evidence="6">
    <location>
        <begin position="603"/>
        <end position="624"/>
    </location>
</feature>
<dbReference type="PROSITE" id="PS50928">
    <property type="entry name" value="ABC_TM1"/>
    <property type="match status" value="1"/>
</dbReference>
<dbReference type="InterPro" id="IPR035906">
    <property type="entry name" value="MetI-like_sf"/>
</dbReference>
<dbReference type="PROSITE" id="PS51257">
    <property type="entry name" value="PROKAR_LIPOPROTEIN"/>
    <property type="match status" value="1"/>
</dbReference>
<dbReference type="GO" id="GO:0055085">
    <property type="term" value="P:transmembrane transport"/>
    <property type="evidence" value="ECO:0007669"/>
    <property type="project" value="InterPro"/>
</dbReference>